<dbReference type="PANTHER" id="PTHR46058">
    <property type="entry name" value="PROTEIN BREVIS RADIX-LIKE 1"/>
    <property type="match status" value="1"/>
</dbReference>
<dbReference type="AlphaFoldDB" id="A0A1E5W638"/>
<dbReference type="Pfam" id="PF13713">
    <property type="entry name" value="BRX_N"/>
    <property type="match status" value="1"/>
</dbReference>
<evidence type="ECO:0000256" key="3">
    <source>
        <dbReference type="ARBA" id="ARBA00023242"/>
    </source>
</evidence>
<protein>
    <submittedName>
        <fullName evidence="6">Protein Brevis radix-like 2</fullName>
    </submittedName>
</protein>
<dbReference type="PANTHER" id="PTHR46058:SF11">
    <property type="entry name" value="BRX DOMAIN-CONTAINING PROTEIN"/>
    <property type="match status" value="1"/>
</dbReference>
<proteinExistence type="inferred from homology"/>
<dbReference type="EMBL" id="LWDX02020306">
    <property type="protein sequence ID" value="OEL32837.1"/>
    <property type="molecule type" value="Genomic_DNA"/>
</dbReference>
<evidence type="ECO:0000259" key="5">
    <source>
        <dbReference type="PROSITE" id="PS51514"/>
    </source>
</evidence>
<sequence>LKMLACIACSSKEGGEDGSRAAATPHHGKDAVKSLTSQLKDMVLKFSGGSSKHHQYKGAVGGAPSFRGGAGGSYRRPYPGFIDDTGFTAPASRVIGEDYYPRTALAGAGAGGARTAPSKQLGCKSPGGSGWIPSTGEEAAGGEAVTVQEEAALPREWTAQVEPGVQITFGTIPSGGNDLKRIRFSREMFNKWEAQRWWGENYDRIVELYNVVTFSGRQQGCSTPVSSVDDSVLRESSYSHGGSTSRGSPITAPLPPPAPAAASKEPIARSASGKAMPGSTLAPYAAAPSTRAAYYPSTAVPDPSDHVWAHHFNMLNYAAAAGTSAMGGGAPSSYDLSRATTSSRDEASVSLSNVSDLEAAEWIEEDEPGVCLTIRELGDGTRELRRIRFSRERFGEERAKVWWEQNRERIQAEYL</sequence>
<dbReference type="Proteomes" id="UP000095767">
    <property type="component" value="Unassembled WGS sequence"/>
</dbReference>
<comment type="caution">
    <text evidence="6">The sequence shown here is derived from an EMBL/GenBank/DDBJ whole genome shotgun (WGS) entry which is preliminary data.</text>
</comment>
<dbReference type="GO" id="GO:0005634">
    <property type="term" value="C:nucleus"/>
    <property type="evidence" value="ECO:0007669"/>
    <property type="project" value="UniProtKB-SubCell"/>
</dbReference>
<evidence type="ECO:0000256" key="4">
    <source>
        <dbReference type="SAM" id="MobiDB-lite"/>
    </source>
</evidence>
<comment type="subcellular location">
    <subcellularLocation>
        <location evidence="1">Nucleus</location>
    </subcellularLocation>
</comment>
<reference evidence="6 7" key="1">
    <citation type="submission" date="2016-09" db="EMBL/GenBank/DDBJ databases">
        <title>The draft genome of Dichanthelium oligosanthes: A C3 panicoid grass species.</title>
        <authorList>
            <person name="Studer A.J."/>
            <person name="Schnable J.C."/>
            <person name="Brutnell T.P."/>
        </authorList>
    </citation>
    <scope>NUCLEOTIDE SEQUENCE [LARGE SCALE GENOMIC DNA]</scope>
    <source>
        <strain evidence="7">cv. Kellogg 1175</strain>
        <tissue evidence="6">Leaf</tissue>
    </source>
</reference>
<evidence type="ECO:0000256" key="1">
    <source>
        <dbReference type="ARBA" id="ARBA00004123"/>
    </source>
</evidence>
<dbReference type="InterPro" id="IPR044532">
    <property type="entry name" value="BRX-like"/>
</dbReference>
<comment type="similarity">
    <text evidence="2">Belongs to the BRX family.</text>
</comment>
<keyword evidence="7" id="KW-1185">Reference proteome</keyword>
<keyword evidence="3" id="KW-0539">Nucleus</keyword>
<evidence type="ECO:0000313" key="7">
    <source>
        <dbReference type="Proteomes" id="UP000095767"/>
    </source>
</evidence>
<dbReference type="PROSITE" id="PS51514">
    <property type="entry name" value="BRX"/>
    <property type="match status" value="2"/>
</dbReference>
<feature type="non-terminal residue" evidence="6">
    <location>
        <position position="1"/>
    </location>
</feature>
<dbReference type="InterPro" id="IPR013591">
    <property type="entry name" value="Brevis_radix_dom"/>
</dbReference>
<evidence type="ECO:0000256" key="2">
    <source>
        <dbReference type="ARBA" id="ARBA00009057"/>
    </source>
</evidence>
<feature type="region of interest" description="Disordered" evidence="4">
    <location>
        <begin position="218"/>
        <end position="280"/>
    </location>
</feature>
<dbReference type="Pfam" id="PF08381">
    <property type="entry name" value="BRX"/>
    <property type="match status" value="2"/>
</dbReference>
<gene>
    <name evidence="6" type="ORF">BAE44_0006150</name>
</gene>
<name>A0A1E5W638_9POAL</name>
<organism evidence="6 7">
    <name type="scientific">Dichanthelium oligosanthes</name>
    <dbReference type="NCBI Taxonomy" id="888268"/>
    <lineage>
        <taxon>Eukaryota</taxon>
        <taxon>Viridiplantae</taxon>
        <taxon>Streptophyta</taxon>
        <taxon>Embryophyta</taxon>
        <taxon>Tracheophyta</taxon>
        <taxon>Spermatophyta</taxon>
        <taxon>Magnoliopsida</taxon>
        <taxon>Liliopsida</taxon>
        <taxon>Poales</taxon>
        <taxon>Poaceae</taxon>
        <taxon>PACMAD clade</taxon>
        <taxon>Panicoideae</taxon>
        <taxon>Panicodae</taxon>
        <taxon>Paniceae</taxon>
        <taxon>Dichantheliinae</taxon>
        <taxon>Dichanthelium</taxon>
    </lineage>
</organism>
<feature type="region of interest" description="Disordered" evidence="4">
    <location>
        <begin position="108"/>
        <end position="137"/>
    </location>
</feature>
<feature type="compositionally biased region" description="Polar residues" evidence="4">
    <location>
        <begin position="218"/>
        <end position="248"/>
    </location>
</feature>
<feature type="domain" description="BRX" evidence="5">
    <location>
        <begin position="155"/>
        <end position="210"/>
    </location>
</feature>
<dbReference type="OrthoDB" id="10250282at2759"/>
<dbReference type="InterPro" id="IPR027988">
    <property type="entry name" value="BRX_N"/>
</dbReference>
<evidence type="ECO:0000313" key="6">
    <source>
        <dbReference type="EMBL" id="OEL32837.1"/>
    </source>
</evidence>
<feature type="region of interest" description="Disordered" evidence="4">
    <location>
        <begin position="328"/>
        <end position="347"/>
    </location>
</feature>
<accession>A0A1E5W638</accession>
<feature type="domain" description="BRX" evidence="5">
    <location>
        <begin position="360"/>
        <end position="415"/>
    </location>
</feature>